<protein>
    <submittedName>
        <fullName evidence="1">Uncharacterized protein</fullName>
    </submittedName>
</protein>
<keyword evidence="2" id="KW-1185">Reference proteome</keyword>
<proteinExistence type="predicted"/>
<dbReference type="EMBL" id="LSSN01001283">
    <property type="protein sequence ID" value="OMJ20273.1"/>
    <property type="molecule type" value="Genomic_DNA"/>
</dbReference>
<evidence type="ECO:0000313" key="2">
    <source>
        <dbReference type="Proteomes" id="UP000187283"/>
    </source>
</evidence>
<organism evidence="1 2">
    <name type="scientific">Smittium culicis</name>
    <dbReference type="NCBI Taxonomy" id="133412"/>
    <lineage>
        <taxon>Eukaryota</taxon>
        <taxon>Fungi</taxon>
        <taxon>Fungi incertae sedis</taxon>
        <taxon>Zoopagomycota</taxon>
        <taxon>Kickxellomycotina</taxon>
        <taxon>Harpellomycetes</taxon>
        <taxon>Harpellales</taxon>
        <taxon>Legeriomycetaceae</taxon>
        <taxon>Smittium</taxon>
    </lineage>
</organism>
<accession>A0A1R1Y044</accession>
<evidence type="ECO:0000313" key="1">
    <source>
        <dbReference type="EMBL" id="OMJ20273.1"/>
    </source>
</evidence>
<sequence>MTPLRRSSSSIPTG</sequence>
<dbReference type="Proteomes" id="UP000187283">
    <property type="component" value="Unassembled WGS sequence"/>
</dbReference>
<comment type="caution">
    <text evidence="1">The sequence shown here is derived from an EMBL/GenBank/DDBJ whole genome shotgun (WGS) entry which is preliminary data.</text>
</comment>
<name>A0A1R1Y044_9FUNG</name>
<feature type="non-terminal residue" evidence="1">
    <location>
        <position position="14"/>
    </location>
</feature>
<gene>
    <name evidence="1" type="ORF">AYI70_g4214</name>
</gene>
<reference evidence="1 2" key="1">
    <citation type="submission" date="2017-01" db="EMBL/GenBank/DDBJ databases">
        <authorList>
            <person name="Mah S.A."/>
            <person name="Swanson W.J."/>
            <person name="Moy G.W."/>
            <person name="Vacquier V.D."/>
        </authorList>
    </citation>
    <scope>NUCLEOTIDE SEQUENCE [LARGE SCALE GENOMIC DNA]</scope>
    <source>
        <strain evidence="1 2">GSMNP</strain>
    </source>
</reference>